<dbReference type="InterPro" id="IPR011992">
    <property type="entry name" value="EF-hand-dom_pair"/>
</dbReference>
<dbReference type="PROSITE" id="PS00018">
    <property type="entry name" value="EF_HAND_1"/>
    <property type="match status" value="1"/>
</dbReference>
<dbReference type="SUPFAM" id="SSF51905">
    <property type="entry name" value="FAD/NAD(P)-binding domain"/>
    <property type="match status" value="1"/>
</dbReference>
<keyword evidence="2" id="KW-0809">Transit peptide</keyword>
<name>A0A495X4T3_9PSEU</name>
<dbReference type="InterPro" id="IPR023753">
    <property type="entry name" value="FAD/NAD-binding_dom"/>
</dbReference>
<dbReference type="EMBL" id="RBXR01000001">
    <property type="protein sequence ID" value="RKT69000.1"/>
    <property type="molecule type" value="Genomic_DNA"/>
</dbReference>
<dbReference type="Pfam" id="PF07992">
    <property type="entry name" value="Pyr_redox_2"/>
    <property type="match status" value="1"/>
</dbReference>
<dbReference type="SMART" id="SM00054">
    <property type="entry name" value="EFh"/>
    <property type="match status" value="3"/>
</dbReference>
<keyword evidence="1" id="KW-0285">Flavoprotein</keyword>
<evidence type="ECO:0000256" key="3">
    <source>
        <dbReference type="ARBA" id="ARBA00023002"/>
    </source>
</evidence>
<dbReference type="PANTHER" id="PTHR48105">
    <property type="entry name" value="THIOREDOXIN REDUCTASE 1-RELATED-RELATED"/>
    <property type="match status" value="1"/>
</dbReference>
<dbReference type="SUPFAM" id="SSF47473">
    <property type="entry name" value="EF-hand"/>
    <property type="match status" value="1"/>
</dbReference>
<dbReference type="Proteomes" id="UP000272729">
    <property type="component" value="Unassembled WGS sequence"/>
</dbReference>
<dbReference type="PROSITE" id="PS50222">
    <property type="entry name" value="EF_HAND_2"/>
    <property type="match status" value="1"/>
</dbReference>
<evidence type="ECO:0000256" key="1">
    <source>
        <dbReference type="ARBA" id="ARBA00022630"/>
    </source>
</evidence>
<evidence type="ECO:0000259" key="5">
    <source>
        <dbReference type="PROSITE" id="PS50222"/>
    </source>
</evidence>
<gene>
    <name evidence="6" type="ORF">DFJ66_2193</name>
</gene>
<reference evidence="6 7" key="1">
    <citation type="submission" date="2018-10" db="EMBL/GenBank/DDBJ databases">
        <title>Sequencing the genomes of 1000 actinobacteria strains.</title>
        <authorList>
            <person name="Klenk H.-P."/>
        </authorList>
    </citation>
    <scope>NUCLEOTIDE SEQUENCE [LARGE SCALE GENOMIC DNA]</scope>
    <source>
        <strain evidence="6 7">DSM 43911</strain>
    </source>
</reference>
<comment type="catalytic activity">
    <reaction evidence="4">
        <text>[thioredoxin]-dithiol + NADP(+) = [thioredoxin]-disulfide + NADPH + H(+)</text>
        <dbReference type="Rhea" id="RHEA:20345"/>
        <dbReference type="Rhea" id="RHEA-COMP:10698"/>
        <dbReference type="Rhea" id="RHEA-COMP:10700"/>
        <dbReference type="ChEBI" id="CHEBI:15378"/>
        <dbReference type="ChEBI" id="CHEBI:29950"/>
        <dbReference type="ChEBI" id="CHEBI:50058"/>
        <dbReference type="ChEBI" id="CHEBI:57783"/>
        <dbReference type="ChEBI" id="CHEBI:58349"/>
        <dbReference type="EC" id="1.8.1.9"/>
    </reaction>
</comment>
<dbReference type="InterPro" id="IPR050097">
    <property type="entry name" value="Ferredoxin-NADP_redctase_2"/>
</dbReference>
<evidence type="ECO:0000313" key="6">
    <source>
        <dbReference type="EMBL" id="RKT69000.1"/>
    </source>
</evidence>
<evidence type="ECO:0000313" key="7">
    <source>
        <dbReference type="Proteomes" id="UP000272729"/>
    </source>
</evidence>
<dbReference type="GO" id="GO:0004791">
    <property type="term" value="F:thioredoxin-disulfide reductase (NADPH) activity"/>
    <property type="evidence" value="ECO:0007669"/>
    <property type="project" value="UniProtKB-EC"/>
</dbReference>
<protein>
    <submittedName>
        <fullName evidence="6">Thioredoxin reductase (NADPH)</fullName>
    </submittedName>
</protein>
<dbReference type="AlphaFoldDB" id="A0A495X4T3"/>
<dbReference type="PRINTS" id="PR00469">
    <property type="entry name" value="PNDRDTASEII"/>
</dbReference>
<comment type="caution">
    <text evidence="6">The sequence shown here is derived from an EMBL/GenBank/DDBJ whole genome shotgun (WGS) entry which is preliminary data.</text>
</comment>
<sequence length="546" mass="56479">MSGAGLRVVARVGSARAHAIQDFLTRNQVQFDVGVDPGASDAVVVHLPGGGVLNGPSLIELATALGLTDEAEPGDHDLVVVGGGPAGLSAAVYSACEGLRVVVVEDDTPGGQAGSTSRIENYLGFPAGLSGGDLARRALAQARRFGVRWLSARRATGLRRDGELWTVHTDDGTTARGTAVLVATGMRWRTLDVPGAAELAGLGVYHGASTIAADDHAFVLGAGNSAGQAALHLAEHGTLVTLVVRGPSLGDSPMSRYLVNRIAESPAIEVLTGTTVEAVRGEGRLAEVVLRRGGAVEVRPGTALYVLIGMTPCTGWLGGQAVTDARGFLVTGTDLLRIEGAWPLARAPLLTETTLPGVFAAGDVRSGTVKRIGSAIGQGAVAGEAVLEYVKDAAAPRVPEQVSSFDLLDADHDGWLREEDLATFARRLVAAFDEPPESVRAARVHSACQEFWTSLTRVTGREEVDRAVFADLAREVDFAPLADAVLLLSDTDADGSVTLGEFQRLLAALGAPAESATAAFRVLDQDGTGYLDTTRLAAGGALLGGR</sequence>
<dbReference type="GO" id="GO:0005509">
    <property type="term" value="F:calcium ion binding"/>
    <property type="evidence" value="ECO:0007669"/>
    <property type="project" value="InterPro"/>
</dbReference>
<dbReference type="PRINTS" id="PR00368">
    <property type="entry name" value="FADPNR"/>
</dbReference>
<evidence type="ECO:0000256" key="4">
    <source>
        <dbReference type="ARBA" id="ARBA00048132"/>
    </source>
</evidence>
<dbReference type="OrthoDB" id="109585at2"/>
<dbReference type="Gene3D" id="1.10.238.10">
    <property type="entry name" value="EF-hand"/>
    <property type="match status" value="1"/>
</dbReference>
<accession>A0A495X4T3</accession>
<evidence type="ECO:0000256" key="2">
    <source>
        <dbReference type="ARBA" id="ARBA00022946"/>
    </source>
</evidence>
<keyword evidence="7" id="KW-1185">Reference proteome</keyword>
<dbReference type="InterPro" id="IPR018247">
    <property type="entry name" value="EF_Hand_1_Ca_BS"/>
</dbReference>
<keyword evidence="3" id="KW-0560">Oxidoreductase</keyword>
<dbReference type="InterPro" id="IPR036188">
    <property type="entry name" value="FAD/NAD-bd_sf"/>
</dbReference>
<dbReference type="Gene3D" id="3.50.50.60">
    <property type="entry name" value="FAD/NAD(P)-binding domain"/>
    <property type="match status" value="2"/>
</dbReference>
<feature type="domain" description="EF-hand" evidence="5">
    <location>
        <begin position="477"/>
        <end position="512"/>
    </location>
</feature>
<organism evidence="6 7">
    <name type="scientific">Saccharothrix variisporea</name>
    <dbReference type="NCBI Taxonomy" id="543527"/>
    <lineage>
        <taxon>Bacteria</taxon>
        <taxon>Bacillati</taxon>
        <taxon>Actinomycetota</taxon>
        <taxon>Actinomycetes</taxon>
        <taxon>Pseudonocardiales</taxon>
        <taxon>Pseudonocardiaceae</taxon>
        <taxon>Saccharothrix</taxon>
    </lineage>
</organism>
<dbReference type="InterPro" id="IPR002048">
    <property type="entry name" value="EF_hand_dom"/>
</dbReference>
<proteinExistence type="predicted"/>
<dbReference type="RefSeq" id="WP_121220421.1">
    <property type="nucleotide sequence ID" value="NZ_JBIUBA010000050.1"/>
</dbReference>